<feature type="transmembrane region" description="Helical" evidence="1">
    <location>
        <begin position="118"/>
        <end position="140"/>
    </location>
</feature>
<sequence>MGGVLIGLGQLTFLVFASIQCNASVPKFDWEECRRTLVSQVGLSLMVMLYVIIKLLSGVVSKHILEKHTISAKRFAAMRMNSEEFVQSVGLLISCFCALFPLGNYGAKGKFGGDNERYAAYIVPSVGAGCLVATAIWKFAAIRREINRGEQSKNQQALHQGRTGSDTPLVEASSFWVYL</sequence>
<proteinExistence type="predicted"/>
<name>A0A9W6ZXW8_9STRA</name>
<evidence type="ECO:0000256" key="1">
    <source>
        <dbReference type="SAM" id="Phobius"/>
    </source>
</evidence>
<keyword evidence="2" id="KW-0732">Signal</keyword>
<evidence type="ECO:0000313" key="4">
    <source>
        <dbReference type="Proteomes" id="UP001162640"/>
    </source>
</evidence>
<dbReference type="AlphaFoldDB" id="A0A9W6ZXW8"/>
<dbReference type="EMBL" id="BLQM01000078">
    <property type="protein sequence ID" value="GMH60436.1"/>
    <property type="molecule type" value="Genomic_DNA"/>
</dbReference>
<feature type="transmembrane region" description="Helical" evidence="1">
    <location>
        <begin position="85"/>
        <end position="106"/>
    </location>
</feature>
<keyword evidence="1" id="KW-1133">Transmembrane helix</keyword>
<feature type="chain" id="PRO_5040810509" evidence="2">
    <location>
        <begin position="24"/>
        <end position="179"/>
    </location>
</feature>
<organism evidence="3 4">
    <name type="scientific">Triparma laevis f. inornata</name>
    <dbReference type="NCBI Taxonomy" id="1714386"/>
    <lineage>
        <taxon>Eukaryota</taxon>
        <taxon>Sar</taxon>
        <taxon>Stramenopiles</taxon>
        <taxon>Ochrophyta</taxon>
        <taxon>Bolidophyceae</taxon>
        <taxon>Parmales</taxon>
        <taxon>Triparmaceae</taxon>
        <taxon>Triparma</taxon>
    </lineage>
</organism>
<keyword evidence="1" id="KW-0812">Transmembrane</keyword>
<dbReference type="Proteomes" id="UP001162640">
    <property type="component" value="Unassembled WGS sequence"/>
</dbReference>
<comment type="caution">
    <text evidence="3">The sequence shown here is derived from an EMBL/GenBank/DDBJ whole genome shotgun (WGS) entry which is preliminary data.</text>
</comment>
<accession>A0A9W6ZXW8</accession>
<feature type="transmembrane region" description="Helical" evidence="1">
    <location>
        <begin position="47"/>
        <end position="65"/>
    </location>
</feature>
<reference evidence="4" key="1">
    <citation type="journal article" date="2023" name="Commun. Biol.">
        <title>Genome analysis of Parmales, the sister group of diatoms, reveals the evolutionary specialization of diatoms from phago-mixotrophs to photoautotrophs.</title>
        <authorList>
            <person name="Ban H."/>
            <person name="Sato S."/>
            <person name="Yoshikawa S."/>
            <person name="Yamada K."/>
            <person name="Nakamura Y."/>
            <person name="Ichinomiya M."/>
            <person name="Sato N."/>
            <person name="Blanc-Mathieu R."/>
            <person name="Endo H."/>
            <person name="Kuwata A."/>
            <person name="Ogata H."/>
        </authorList>
    </citation>
    <scope>NUCLEOTIDE SEQUENCE [LARGE SCALE GENOMIC DNA]</scope>
</reference>
<evidence type="ECO:0000256" key="2">
    <source>
        <dbReference type="SAM" id="SignalP"/>
    </source>
</evidence>
<feature type="signal peptide" evidence="2">
    <location>
        <begin position="1"/>
        <end position="23"/>
    </location>
</feature>
<keyword evidence="1" id="KW-0472">Membrane</keyword>
<protein>
    <submittedName>
        <fullName evidence="3">Uncharacterized protein</fullName>
    </submittedName>
</protein>
<evidence type="ECO:0000313" key="3">
    <source>
        <dbReference type="EMBL" id="GMH60436.1"/>
    </source>
</evidence>
<gene>
    <name evidence="3" type="ORF">TL16_g03050</name>
</gene>